<dbReference type="Proteomes" id="UP000036958">
    <property type="component" value="Unassembled WGS sequence"/>
</dbReference>
<evidence type="ECO:0000313" key="2">
    <source>
        <dbReference type="Proteomes" id="UP000036958"/>
    </source>
</evidence>
<dbReference type="EMBL" id="LGIA01000216">
    <property type="protein sequence ID" value="KOH42677.1"/>
    <property type="molecule type" value="Genomic_DNA"/>
</dbReference>
<name>A0A0L8V3A4_9BACT</name>
<proteinExistence type="predicted"/>
<dbReference type="STRING" id="1409788.NC99_45130"/>
<gene>
    <name evidence="1" type="ORF">NC99_45130</name>
</gene>
<keyword evidence="2" id="KW-1185">Reference proteome</keyword>
<sequence length="262" mass="30829">MLHAIKHGKAGRNVISDGINWQHLFKTSEDSLTSFVFERLFYLPTELFWSILTRACYGNELPLNPGKMMSKEFWPHWDAKQTTNVNFIEPDVFIRFSDFDLIVEAKRSDHNQQYREQWINQIQAYRNEYSEEKELYYLALGGLFSEETQVENGVHIVMCRWKRLLEHIQLCHRQLYESEGLLNSNDAILQVFTDLTDVFRLHGYATGLWFDSLPIHAYHIFSDGSTLSSIFIRRNKIKFLNMLSNYAISGTTSTNIIQKWNL</sequence>
<comment type="caution">
    <text evidence="1">The sequence shown here is derived from an EMBL/GenBank/DDBJ whole genome shotgun (WGS) entry which is preliminary data.</text>
</comment>
<dbReference type="AlphaFoldDB" id="A0A0L8V3A4"/>
<dbReference type="OrthoDB" id="1082859at2"/>
<accession>A0A0L8V3A4</accession>
<dbReference type="RefSeq" id="WP_053188646.1">
    <property type="nucleotide sequence ID" value="NZ_LGIA01000216.1"/>
</dbReference>
<reference evidence="2" key="1">
    <citation type="submission" date="2015-07" db="EMBL/GenBank/DDBJ databases">
        <title>Genome sequencing of Sunxiuqinia dokdonensis strain SK.</title>
        <authorList>
            <person name="Ahn S."/>
            <person name="Kim B.-C."/>
        </authorList>
    </citation>
    <scope>NUCLEOTIDE SEQUENCE [LARGE SCALE GENOMIC DNA]</scope>
    <source>
        <strain evidence="2">SK</strain>
    </source>
</reference>
<evidence type="ECO:0000313" key="1">
    <source>
        <dbReference type="EMBL" id="KOH42677.1"/>
    </source>
</evidence>
<protein>
    <submittedName>
        <fullName evidence="1">Uncharacterized protein</fullName>
    </submittedName>
</protein>
<organism evidence="1 2">
    <name type="scientific">Sunxiuqinia dokdonensis</name>
    <dbReference type="NCBI Taxonomy" id="1409788"/>
    <lineage>
        <taxon>Bacteria</taxon>
        <taxon>Pseudomonadati</taxon>
        <taxon>Bacteroidota</taxon>
        <taxon>Bacteroidia</taxon>
        <taxon>Marinilabiliales</taxon>
        <taxon>Prolixibacteraceae</taxon>
        <taxon>Sunxiuqinia</taxon>
    </lineage>
</organism>